<dbReference type="Gene3D" id="3.40.50.300">
    <property type="entry name" value="P-loop containing nucleotide triphosphate hydrolases"/>
    <property type="match status" value="1"/>
</dbReference>
<organism evidence="4 7">
    <name type="scientific">Adineta steineri</name>
    <dbReference type="NCBI Taxonomy" id="433720"/>
    <lineage>
        <taxon>Eukaryota</taxon>
        <taxon>Metazoa</taxon>
        <taxon>Spiralia</taxon>
        <taxon>Gnathifera</taxon>
        <taxon>Rotifera</taxon>
        <taxon>Eurotatoria</taxon>
        <taxon>Bdelloidea</taxon>
        <taxon>Adinetida</taxon>
        <taxon>Adinetidae</taxon>
        <taxon>Adineta</taxon>
    </lineage>
</organism>
<dbReference type="Pfam" id="PF04548">
    <property type="entry name" value="AIG1"/>
    <property type="match status" value="1"/>
</dbReference>
<evidence type="ECO:0000313" key="7">
    <source>
        <dbReference type="Proteomes" id="UP000663877"/>
    </source>
</evidence>
<protein>
    <recommendedName>
        <fullName evidence="3">AIG1-type G domain-containing protein</fullName>
    </recommendedName>
</protein>
<keyword evidence="6" id="KW-1185">Reference proteome</keyword>
<evidence type="ECO:0000256" key="2">
    <source>
        <dbReference type="ARBA" id="ARBA00022741"/>
    </source>
</evidence>
<dbReference type="EMBL" id="CAJNOI010000833">
    <property type="protein sequence ID" value="CAF1351839.1"/>
    <property type="molecule type" value="Genomic_DNA"/>
</dbReference>
<name>A0A815HG27_9BILA</name>
<evidence type="ECO:0000313" key="4">
    <source>
        <dbReference type="EMBL" id="CAF1351839.1"/>
    </source>
</evidence>
<dbReference type="AlphaFoldDB" id="A0A815HG27"/>
<keyword evidence="2" id="KW-0547">Nucleotide-binding</keyword>
<dbReference type="SUPFAM" id="SSF52540">
    <property type="entry name" value="P-loop containing nucleoside triphosphate hydrolases"/>
    <property type="match status" value="1"/>
</dbReference>
<comment type="caution">
    <text evidence="4">The sequence shown here is derived from an EMBL/GenBank/DDBJ whole genome shotgun (WGS) entry which is preliminary data.</text>
</comment>
<dbReference type="InterPro" id="IPR027417">
    <property type="entry name" value="P-loop_NTPase"/>
</dbReference>
<evidence type="ECO:0000313" key="5">
    <source>
        <dbReference type="EMBL" id="CAF1596606.1"/>
    </source>
</evidence>
<dbReference type="Proteomes" id="UP000663877">
    <property type="component" value="Unassembled WGS sequence"/>
</dbReference>
<reference evidence="4" key="1">
    <citation type="submission" date="2021-02" db="EMBL/GenBank/DDBJ databases">
        <authorList>
            <person name="Nowell W R."/>
        </authorList>
    </citation>
    <scope>NUCLEOTIDE SEQUENCE</scope>
</reference>
<evidence type="ECO:0000313" key="6">
    <source>
        <dbReference type="Proteomes" id="UP000663832"/>
    </source>
</evidence>
<dbReference type="EMBL" id="CAJNOM010001181">
    <property type="protein sequence ID" value="CAF1596606.1"/>
    <property type="molecule type" value="Genomic_DNA"/>
</dbReference>
<sequence>MARNNNDKRSLIILGNSGVGKSSLANILLDGEAFKHEFSARSVTHETEFQEITINDQDYAIFNVPGLIEADQVPKQ</sequence>
<accession>A0A815HG27</accession>
<feature type="domain" description="AIG1-type G" evidence="3">
    <location>
        <begin position="10"/>
        <end position="72"/>
    </location>
</feature>
<evidence type="ECO:0000256" key="1">
    <source>
        <dbReference type="ARBA" id="ARBA00008535"/>
    </source>
</evidence>
<dbReference type="OrthoDB" id="10056136at2759"/>
<dbReference type="InterPro" id="IPR006703">
    <property type="entry name" value="G_AIG1"/>
</dbReference>
<dbReference type="GO" id="GO:0005525">
    <property type="term" value="F:GTP binding"/>
    <property type="evidence" value="ECO:0007669"/>
    <property type="project" value="InterPro"/>
</dbReference>
<gene>
    <name evidence="4" type="ORF">BJG266_LOCUS34997</name>
    <name evidence="5" type="ORF">QVE165_LOCUS52017</name>
</gene>
<evidence type="ECO:0000259" key="3">
    <source>
        <dbReference type="Pfam" id="PF04548"/>
    </source>
</evidence>
<proteinExistence type="inferred from homology"/>
<dbReference type="Proteomes" id="UP000663832">
    <property type="component" value="Unassembled WGS sequence"/>
</dbReference>
<comment type="similarity">
    <text evidence="1">Belongs to the TRAFAC class TrmE-Era-EngA-EngB-Septin-like GTPase superfamily. AIG1/Toc34/Toc159-like paraseptin GTPase family. IAN subfamily.</text>
</comment>